<reference evidence="15 16" key="1">
    <citation type="submission" date="2017-07" db="EMBL/GenBank/DDBJ databases">
        <title>Draft sequence of Rhodococcus enclensis 23b-28.</title>
        <authorList>
            <person name="Besaury L."/>
            <person name="Sancelme M."/>
            <person name="Amato P."/>
            <person name="Lallement A."/>
            <person name="Delort A.-M."/>
        </authorList>
    </citation>
    <scope>NUCLEOTIDE SEQUENCE [LARGE SCALE GENOMIC DNA]</scope>
    <source>
        <strain evidence="15 16">23b-28</strain>
    </source>
</reference>
<dbReference type="Pfam" id="PF00487">
    <property type="entry name" value="FA_desaturase"/>
    <property type="match status" value="1"/>
</dbReference>
<dbReference type="RefSeq" id="WP_007726486.1">
    <property type="nucleotide sequence ID" value="NZ_CP089606.1"/>
</dbReference>
<dbReference type="Proteomes" id="UP000230886">
    <property type="component" value="Unassembled WGS sequence"/>
</dbReference>
<sequence length="383" mass="43119">MTDTDDIRASAEAGVDAPAWRDRKRYWWPLGLLIPLSPFLSWLLVEYLHLGLFWATGAWILILVIPIVDVAVGADGRSPPDNVIAALQDDRYYRWCTYLFVPLQYAGLVFAAWCWAHAPMATGEKIALAMTVGVVAGVGINAAHELGHKSSRLERRLAKIVLAQSFYGHFYIEHNHGHHVNVATPRDPASARFGESFWIFLPRSVFGGLKSGWRIESARLRRQGSPALSPRNNIVQAWSLSAALFGTLITLFGWQILPWLLLQALAGITFLEAANYLEHYGLLRARRQDGSFVKARPEDSWNSDHLLSNLFLYQLQRHSDHHANPRLRYQSLRSAPTAPQLPAGYAVMIVCAAVPPLWRRMMDHRVLGYYNGNVELIHTKATI</sequence>
<evidence type="ECO:0000313" key="16">
    <source>
        <dbReference type="Proteomes" id="UP000230886"/>
    </source>
</evidence>
<feature type="transmembrane region" description="Helical" evidence="12">
    <location>
        <begin position="126"/>
        <end position="144"/>
    </location>
</feature>
<evidence type="ECO:0000256" key="12">
    <source>
        <dbReference type="SAM" id="Phobius"/>
    </source>
</evidence>
<evidence type="ECO:0000256" key="2">
    <source>
        <dbReference type="ARBA" id="ARBA00010823"/>
    </source>
</evidence>
<dbReference type="GO" id="GO:0006629">
    <property type="term" value="P:lipid metabolic process"/>
    <property type="evidence" value="ECO:0007669"/>
    <property type="project" value="InterPro"/>
</dbReference>
<evidence type="ECO:0000313" key="14">
    <source>
        <dbReference type="EMBL" id="MDE8645716.1"/>
    </source>
</evidence>
<evidence type="ECO:0000256" key="9">
    <source>
        <dbReference type="ARBA" id="ARBA00023004"/>
    </source>
</evidence>
<evidence type="ECO:0000256" key="4">
    <source>
        <dbReference type="ARBA" id="ARBA00022519"/>
    </source>
</evidence>
<feature type="transmembrane region" description="Helical" evidence="12">
    <location>
        <begin position="234"/>
        <end position="254"/>
    </location>
</feature>
<dbReference type="GO" id="GO:0046872">
    <property type="term" value="F:metal ion binding"/>
    <property type="evidence" value="ECO:0007669"/>
    <property type="project" value="UniProtKB-KW"/>
</dbReference>
<keyword evidence="11 12" id="KW-0472">Membrane</keyword>
<feature type="transmembrane region" description="Helical" evidence="12">
    <location>
        <begin position="52"/>
        <end position="72"/>
    </location>
</feature>
<evidence type="ECO:0000256" key="3">
    <source>
        <dbReference type="ARBA" id="ARBA00022475"/>
    </source>
</evidence>
<evidence type="ECO:0000256" key="8">
    <source>
        <dbReference type="ARBA" id="ARBA00023002"/>
    </source>
</evidence>
<evidence type="ECO:0000256" key="7">
    <source>
        <dbReference type="ARBA" id="ARBA00022989"/>
    </source>
</evidence>
<keyword evidence="5 12" id="KW-0812">Transmembrane</keyword>
<dbReference type="Proteomes" id="UP001217325">
    <property type="component" value="Unassembled WGS sequence"/>
</dbReference>
<dbReference type="InterPro" id="IPR033885">
    <property type="entry name" value="AlkB/XylM"/>
</dbReference>
<feature type="transmembrane region" description="Helical" evidence="12">
    <location>
        <begin position="92"/>
        <end position="114"/>
    </location>
</feature>
<dbReference type="EMBL" id="JARDXE010000007">
    <property type="protein sequence ID" value="MDE8645716.1"/>
    <property type="molecule type" value="Genomic_DNA"/>
</dbReference>
<keyword evidence="8" id="KW-0560">Oxidoreductase</keyword>
<comment type="similarity">
    <text evidence="2">Belongs to the fatty acid desaturase type 1 family. AlkB subfamily.</text>
</comment>
<keyword evidence="7 12" id="KW-1133">Transmembrane helix</keyword>
<dbReference type="CDD" id="cd03512">
    <property type="entry name" value="Alkane-hydroxylase"/>
    <property type="match status" value="1"/>
</dbReference>
<feature type="transmembrane region" description="Helical" evidence="12">
    <location>
        <begin position="26"/>
        <end position="45"/>
    </location>
</feature>
<evidence type="ECO:0000256" key="10">
    <source>
        <dbReference type="ARBA" id="ARBA00023033"/>
    </source>
</evidence>
<dbReference type="PANTHER" id="PTHR38674:SF1">
    <property type="entry name" value="ALKANE 1-MONOOXYGENASE 1"/>
    <property type="match status" value="1"/>
</dbReference>
<feature type="domain" description="Fatty acid desaturase" evidence="13">
    <location>
        <begin position="127"/>
        <end position="348"/>
    </location>
</feature>
<evidence type="ECO:0000259" key="13">
    <source>
        <dbReference type="Pfam" id="PF00487"/>
    </source>
</evidence>
<dbReference type="EMBL" id="NOVD01000057">
    <property type="protein sequence ID" value="PCK23126.1"/>
    <property type="molecule type" value="Genomic_DNA"/>
</dbReference>
<evidence type="ECO:0000313" key="15">
    <source>
        <dbReference type="EMBL" id="PCK23126.1"/>
    </source>
</evidence>
<gene>
    <name evidence="15" type="ORF">CHR55_30940</name>
    <name evidence="14" type="ORF">PXH69_12215</name>
</gene>
<dbReference type="GO" id="GO:0005886">
    <property type="term" value="C:plasma membrane"/>
    <property type="evidence" value="ECO:0007669"/>
    <property type="project" value="UniProtKB-SubCell"/>
</dbReference>
<dbReference type="InterPro" id="IPR005804">
    <property type="entry name" value="FA_desaturase_dom"/>
</dbReference>
<comment type="subcellular location">
    <subcellularLocation>
        <location evidence="1">Cell inner membrane</location>
        <topology evidence="1">Multi-pass membrane protein</topology>
    </subcellularLocation>
</comment>
<dbReference type="AlphaFoldDB" id="A0A1C4FU97"/>
<proteinExistence type="inferred from homology"/>
<dbReference type="PANTHER" id="PTHR38674">
    <property type="entry name" value="ALKANE 1-MONOOXYGENASE 1"/>
    <property type="match status" value="1"/>
</dbReference>
<keyword evidence="4" id="KW-0997">Cell inner membrane</keyword>
<evidence type="ECO:0000256" key="1">
    <source>
        <dbReference type="ARBA" id="ARBA00004429"/>
    </source>
</evidence>
<reference evidence="14" key="2">
    <citation type="submission" date="2023-02" db="EMBL/GenBank/DDBJ databases">
        <title>A novel hydrolase synthesized by Rhodococcus erythropolis HQ is responsible for the detoxification of Zearalenone.</title>
        <authorList>
            <person name="Hu J."/>
            <person name="Xu J."/>
        </authorList>
    </citation>
    <scope>NUCLEOTIDE SEQUENCE</scope>
    <source>
        <strain evidence="14">HQ</strain>
    </source>
</reference>
<evidence type="ECO:0000256" key="11">
    <source>
        <dbReference type="ARBA" id="ARBA00023136"/>
    </source>
</evidence>
<name>A0A1C4FU97_RHOSG</name>
<keyword evidence="3" id="KW-1003">Cell membrane</keyword>
<evidence type="ECO:0000256" key="6">
    <source>
        <dbReference type="ARBA" id="ARBA00022723"/>
    </source>
</evidence>
<dbReference type="GO" id="GO:0004497">
    <property type="term" value="F:monooxygenase activity"/>
    <property type="evidence" value="ECO:0007669"/>
    <property type="project" value="UniProtKB-KW"/>
</dbReference>
<keyword evidence="9" id="KW-0408">Iron</keyword>
<organism evidence="15 16">
    <name type="scientific">Rhodococcus qingshengii</name>
    <dbReference type="NCBI Taxonomy" id="334542"/>
    <lineage>
        <taxon>Bacteria</taxon>
        <taxon>Bacillati</taxon>
        <taxon>Actinomycetota</taxon>
        <taxon>Actinomycetes</taxon>
        <taxon>Mycobacteriales</taxon>
        <taxon>Nocardiaceae</taxon>
        <taxon>Rhodococcus</taxon>
        <taxon>Rhodococcus erythropolis group</taxon>
    </lineage>
</organism>
<keyword evidence="10 15" id="KW-0503">Monooxygenase</keyword>
<protein>
    <submittedName>
        <fullName evidence="15">Alkane 1-monooxygenase</fullName>
    </submittedName>
</protein>
<accession>A0A1C4FU97</accession>
<comment type="caution">
    <text evidence="15">The sequence shown here is derived from an EMBL/GenBank/DDBJ whole genome shotgun (WGS) entry which is preliminary data.</text>
</comment>
<keyword evidence="6" id="KW-0479">Metal-binding</keyword>
<evidence type="ECO:0000256" key="5">
    <source>
        <dbReference type="ARBA" id="ARBA00022692"/>
    </source>
</evidence>